<accession>A0A2G9V5Y3</accession>
<dbReference type="PANTHER" id="PTHR19288">
    <property type="entry name" value="4-NITROPHENYLPHOSPHATASE-RELATED"/>
    <property type="match status" value="1"/>
</dbReference>
<dbReference type="InterPro" id="IPR006349">
    <property type="entry name" value="PGP_euk"/>
</dbReference>
<feature type="active site" description="Nucleophile" evidence="2">
    <location>
        <position position="75"/>
    </location>
</feature>
<feature type="binding site" evidence="4">
    <location>
        <position position="77"/>
    </location>
    <ligand>
        <name>Mg(2+)</name>
        <dbReference type="ChEBI" id="CHEBI:18420"/>
    </ligand>
</feature>
<feature type="binding site" evidence="3">
    <location>
        <position position="277"/>
    </location>
    <ligand>
        <name>substrate</name>
    </ligand>
</feature>
<evidence type="ECO:0000313" key="5">
    <source>
        <dbReference type="EMBL" id="PIO77130.1"/>
    </source>
</evidence>
<evidence type="ECO:0000256" key="4">
    <source>
        <dbReference type="PIRSR" id="PIRSR000915-3"/>
    </source>
</evidence>
<dbReference type="SUPFAM" id="SSF56784">
    <property type="entry name" value="HAD-like"/>
    <property type="match status" value="1"/>
</dbReference>
<proteinExistence type="predicted"/>
<dbReference type="NCBIfam" id="TIGR01452">
    <property type="entry name" value="PGP_euk"/>
    <property type="match status" value="1"/>
</dbReference>
<reference evidence="5 6" key="1">
    <citation type="submission" date="2015-09" db="EMBL/GenBank/DDBJ databases">
        <title>Draft genome of the parasitic nematode Teladorsagia circumcincta isolate WARC Sus (inbred).</title>
        <authorList>
            <person name="Mitreva M."/>
        </authorList>
    </citation>
    <scope>NUCLEOTIDE SEQUENCE [LARGE SCALE GENOMIC DNA]</scope>
    <source>
        <strain evidence="5 6">S</strain>
    </source>
</reference>
<dbReference type="GO" id="GO:0005737">
    <property type="term" value="C:cytoplasm"/>
    <property type="evidence" value="ECO:0007669"/>
    <property type="project" value="TreeGrafter"/>
</dbReference>
<dbReference type="InterPro" id="IPR036412">
    <property type="entry name" value="HAD-like_sf"/>
</dbReference>
<dbReference type="PIRSF" id="PIRSF000915">
    <property type="entry name" value="PGP-type_phosphatase"/>
    <property type="match status" value="1"/>
</dbReference>
<dbReference type="InterPro" id="IPR006357">
    <property type="entry name" value="HAD-SF_hydro_IIA"/>
</dbReference>
<feature type="binding site" evidence="4">
    <location>
        <position position="302"/>
    </location>
    <ligand>
        <name>Mg(2+)</name>
        <dbReference type="ChEBI" id="CHEBI:18420"/>
    </ligand>
</feature>
<comment type="cofactor">
    <cofactor evidence="4">
        <name>Mg(2+)</name>
        <dbReference type="ChEBI" id="CHEBI:18420"/>
    </cofactor>
    <text evidence="4">Divalent metal ions. Mg(2+) is the most effective.</text>
</comment>
<dbReference type="InterPro" id="IPR023214">
    <property type="entry name" value="HAD_sf"/>
</dbReference>
<dbReference type="Proteomes" id="UP000230423">
    <property type="component" value="Unassembled WGS sequence"/>
</dbReference>
<keyword evidence="6" id="KW-1185">Reference proteome</keyword>
<dbReference type="FunFam" id="3.40.50.1000:FF:000156">
    <property type="entry name" value="PhosphoGlycolate Phosphatase Homolog"/>
    <property type="match status" value="1"/>
</dbReference>
<name>A0A2G9V5Y3_TELCI</name>
<gene>
    <name evidence="5" type="ORF">TELCIR_00780</name>
</gene>
<dbReference type="AlphaFoldDB" id="A0A2G9V5Y3"/>
<dbReference type="GO" id="GO:0046872">
    <property type="term" value="F:metal ion binding"/>
    <property type="evidence" value="ECO:0007669"/>
    <property type="project" value="UniProtKB-KW"/>
</dbReference>
<dbReference type="Gene3D" id="3.40.50.1000">
    <property type="entry name" value="HAD superfamily/HAD-like"/>
    <property type="match status" value="2"/>
</dbReference>
<feature type="binding site" evidence="4">
    <location>
        <position position="75"/>
    </location>
    <ligand>
        <name>Mg(2+)</name>
        <dbReference type="ChEBI" id="CHEBI:18420"/>
    </ligand>
</feature>
<evidence type="ECO:0000256" key="2">
    <source>
        <dbReference type="PIRSR" id="PIRSR000915-1"/>
    </source>
</evidence>
<evidence type="ECO:0000256" key="3">
    <source>
        <dbReference type="PIRSR" id="PIRSR000915-2"/>
    </source>
</evidence>
<dbReference type="Pfam" id="PF13242">
    <property type="entry name" value="Hydrolase_like"/>
    <property type="match status" value="1"/>
</dbReference>
<organism evidence="5 6">
    <name type="scientific">Teladorsagia circumcincta</name>
    <name type="common">Brown stomach worm</name>
    <name type="synonym">Ostertagia circumcincta</name>
    <dbReference type="NCBI Taxonomy" id="45464"/>
    <lineage>
        <taxon>Eukaryota</taxon>
        <taxon>Metazoa</taxon>
        <taxon>Ecdysozoa</taxon>
        <taxon>Nematoda</taxon>
        <taxon>Chromadorea</taxon>
        <taxon>Rhabditida</taxon>
        <taxon>Rhabditina</taxon>
        <taxon>Rhabditomorpha</taxon>
        <taxon>Strongyloidea</taxon>
        <taxon>Trichostrongylidae</taxon>
        <taxon>Teladorsagia</taxon>
    </lineage>
</organism>
<dbReference type="PANTHER" id="PTHR19288:SF83">
    <property type="entry name" value="PHOSPHOGLYCOLATE PHOSPHATASE"/>
    <property type="match status" value="1"/>
</dbReference>
<keyword evidence="1" id="KW-0378">Hydrolase</keyword>
<keyword evidence="4" id="KW-0460">Magnesium</keyword>
<keyword evidence="4" id="KW-0479">Metal-binding</keyword>
<dbReference type="Pfam" id="PF13344">
    <property type="entry name" value="Hydrolase_6"/>
    <property type="match status" value="1"/>
</dbReference>
<evidence type="ECO:0000313" key="6">
    <source>
        <dbReference type="Proteomes" id="UP000230423"/>
    </source>
</evidence>
<protein>
    <submittedName>
        <fullName evidence="5">Phosphoglycolate/pyridoxal phosphate phosphatase family protein</fullName>
    </submittedName>
</protein>
<dbReference type="EMBL" id="KZ345010">
    <property type="protein sequence ID" value="PIO77130.1"/>
    <property type="molecule type" value="Genomic_DNA"/>
</dbReference>
<feature type="active site" description="Proton donor" evidence="2">
    <location>
        <position position="77"/>
    </location>
</feature>
<evidence type="ECO:0000256" key="1">
    <source>
        <dbReference type="ARBA" id="ARBA00022801"/>
    </source>
</evidence>
<sequence length="361" mass="39694">MLWIGSALLASRQHNYWVLKVAHMTIIDTNLVRNQLFASNIHKSKDGNLPVNVTKLLCPASFKELLPNIDTIIFDADGVLWLGNDVIPGSPGLVDFLIESNKQVIILTNNATKSRAVYARKLAGLGFNPKLDKGSLVNPAAVVADELYRAGIVGDKMVYLIGAQGVRDEMDALGIRYFGHGLEPRDDSDGSAFIFDLDLEVEPCDVGAVVVGYEKHFDYHKLQKAANYLQHPHCLFLATNEDETCPGPNPDFITPDAGPIVAAVRCASGREPITVGKPNTPAFDYIKRRWRINPGRTMMVGDRTNTDVKFGRDHGLKTLLVFSGCHQLKDIAENRMHGHFDMVPDFCAPCLGALMASRARA</sequence>
<dbReference type="OrthoDB" id="413953at2759"/>
<dbReference type="GO" id="GO:0016791">
    <property type="term" value="F:phosphatase activity"/>
    <property type="evidence" value="ECO:0007669"/>
    <property type="project" value="InterPro"/>
</dbReference>
<dbReference type="NCBIfam" id="TIGR01460">
    <property type="entry name" value="HAD-SF-IIA"/>
    <property type="match status" value="1"/>
</dbReference>